<comment type="caution">
    <text evidence="2">The sequence shown here is derived from an EMBL/GenBank/DDBJ whole genome shotgun (WGS) entry which is preliminary data.</text>
</comment>
<evidence type="ECO:0000256" key="1">
    <source>
        <dbReference type="SAM" id="MobiDB-lite"/>
    </source>
</evidence>
<protein>
    <submittedName>
        <fullName evidence="2">Uncharacterized protein</fullName>
    </submittedName>
</protein>
<gene>
    <name evidence="2" type="ORF">ASNO1_32460</name>
</gene>
<dbReference type="Proteomes" id="UP001342631">
    <property type="component" value="Unassembled WGS sequence"/>
</dbReference>
<feature type="region of interest" description="Disordered" evidence="1">
    <location>
        <begin position="56"/>
        <end position="90"/>
    </location>
</feature>
<reference evidence="2 3" key="1">
    <citation type="journal article" date="2024" name="Arch. Microbiol.">
        <title>Corallococcus caeni sp. nov., a novel myxobacterium isolated from activated sludge.</title>
        <authorList>
            <person name="Tomita S."/>
            <person name="Nakai R."/>
            <person name="Kuroda K."/>
            <person name="Kurashita H."/>
            <person name="Hatamoto M."/>
            <person name="Yamaguchi T."/>
            <person name="Narihiro T."/>
        </authorList>
    </citation>
    <scope>NUCLEOTIDE SEQUENCE [LARGE SCALE GENOMIC DNA]</scope>
    <source>
        <strain evidence="2 3">NO1</strain>
    </source>
</reference>
<evidence type="ECO:0000313" key="2">
    <source>
        <dbReference type="EMBL" id="GMU06993.1"/>
    </source>
</evidence>
<sequence>MRAQSTLSRGSRLMRRLLAAVPLFVLVGCSYVGLTSPPGTRFGGNSTSQPVVVRIGETKSEPLKTPKAEESAPSKEASTAEASDAPGATQ</sequence>
<dbReference type="EMBL" id="BTTX01000003">
    <property type="protein sequence ID" value="GMU06993.1"/>
    <property type="molecule type" value="Genomic_DNA"/>
</dbReference>
<keyword evidence="3" id="KW-1185">Reference proteome</keyword>
<accession>A0ABQ6QSK0</accession>
<proteinExistence type="predicted"/>
<name>A0ABQ6QSK0_9BACT</name>
<evidence type="ECO:0000313" key="3">
    <source>
        <dbReference type="Proteomes" id="UP001342631"/>
    </source>
</evidence>
<feature type="compositionally biased region" description="Basic and acidic residues" evidence="1">
    <location>
        <begin position="56"/>
        <end position="73"/>
    </location>
</feature>
<dbReference type="PROSITE" id="PS51257">
    <property type="entry name" value="PROKAR_LIPOPROTEIN"/>
    <property type="match status" value="1"/>
</dbReference>
<organism evidence="2 3">
    <name type="scientific">Corallococcus caeni</name>
    <dbReference type="NCBI Taxonomy" id="3082388"/>
    <lineage>
        <taxon>Bacteria</taxon>
        <taxon>Pseudomonadati</taxon>
        <taxon>Myxococcota</taxon>
        <taxon>Myxococcia</taxon>
        <taxon>Myxococcales</taxon>
        <taxon>Cystobacterineae</taxon>
        <taxon>Myxococcaceae</taxon>
        <taxon>Corallococcus</taxon>
    </lineage>
</organism>